<dbReference type="Gene3D" id="3.60.21.10">
    <property type="match status" value="1"/>
</dbReference>
<dbReference type="AlphaFoldDB" id="U4KQR5"/>
<comment type="subunit">
    <text evidence="6">Heterodimer of SbcC and SbcD.</text>
</comment>
<dbReference type="InterPro" id="IPR050535">
    <property type="entry name" value="DNA_Repair-Maintenance_Comp"/>
</dbReference>
<keyword evidence="4 6" id="KW-0378">Hydrolase</keyword>
<dbReference type="SUPFAM" id="SSF56300">
    <property type="entry name" value="Metallo-dependent phosphatases"/>
    <property type="match status" value="1"/>
</dbReference>
<evidence type="ECO:0000259" key="7">
    <source>
        <dbReference type="Pfam" id="PF00149"/>
    </source>
</evidence>
<dbReference type="InterPro" id="IPR029052">
    <property type="entry name" value="Metallo-depent_PP-like"/>
</dbReference>
<dbReference type="InterPro" id="IPR004593">
    <property type="entry name" value="SbcD"/>
</dbReference>
<keyword evidence="6" id="KW-0235">DNA replication</keyword>
<gene>
    <name evidence="6 8" type="primary">sbcD</name>
    <name evidence="8" type="ORF">BN85300220</name>
</gene>
<dbReference type="GO" id="GO:0008408">
    <property type="term" value="F:3'-5' exonuclease activity"/>
    <property type="evidence" value="ECO:0007669"/>
    <property type="project" value="InterPro"/>
</dbReference>
<dbReference type="RefSeq" id="WP_030003917.1">
    <property type="nucleotide sequence ID" value="NC_022549.1"/>
</dbReference>
<keyword evidence="6" id="KW-0233">DNA recombination</keyword>
<dbReference type="PANTHER" id="PTHR30337:SF0">
    <property type="entry name" value="NUCLEASE SBCCD SUBUNIT D"/>
    <property type="match status" value="1"/>
</dbReference>
<protein>
    <recommendedName>
        <fullName evidence="2 6">Nuclease SbcCD subunit D</fullName>
    </recommendedName>
</protein>
<dbReference type="STRING" id="61635.BN85300220"/>
<dbReference type="OrthoDB" id="9773856at2"/>
<keyword evidence="6" id="KW-0255">Endonuclease</keyword>
<dbReference type="NCBIfam" id="TIGR00619">
    <property type="entry name" value="sbcd"/>
    <property type="match status" value="1"/>
</dbReference>
<dbReference type="InterPro" id="IPR004843">
    <property type="entry name" value="Calcineurin-like_PHP"/>
</dbReference>
<reference evidence="8 9" key="1">
    <citation type="journal article" date="2013" name="J. Mol. Microbiol. Biotechnol.">
        <title>Analysis of the Complete Genomes of Acholeplasma brassicae , A. palmae and A. laidlawii and Their Comparison to the Obligate Parasites from ' Candidatus Phytoplasma'.</title>
        <authorList>
            <person name="Kube M."/>
            <person name="Siewert C."/>
            <person name="Migdoll A.M."/>
            <person name="Duduk B."/>
            <person name="Holz S."/>
            <person name="Rabus R."/>
            <person name="Seemuller E."/>
            <person name="Mitrovic J."/>
            <person name="Muller I."/>
            <person name="Buttner C."/>
            <person name="Reinhardt R."/>
        </authorList>
    </citation>
    <scope>NUCLEOTIDE SEQUENCE [LARGE SCALE GENOMIC DNA]</scope>
    <source>
        <strain evidence="9">0502</strain>
    </source>
</reference>
<dbReference type="InterPro" id="IPR041796">
    <property type="entry name" value="Mre11_N"/>
</dbReference>
<evidence type="ECO:0000313" key="9">
    <source>
        <dbReference type="Proteomes" id="UP000032737"/>
    </source>
</evidence>
<evidence type="ECO:0000256" key="2">
    <source>
        <dbReference type="ARBA" id="ARBA00013365"/>
    </source>
</evidence>
<keyword evidence="9" id="KW-1185">Reference proteome</keyword>
<comment type="similarity">
    <text evidence="1 6">Belongs to the SbcD family.</text>
</comment>
<evidence type="ECO:0000256" key="3">
    <source>
        <dbReference type="ARBA" id="ARBA00022722"/>
    </source>
</evidence>
<dbReference type="GO" id="GO:0006310">
    <property type="term" value="P:DNA recombination"/>
    <property type="evidence" value="ECO:0007669"/>
    <property type="project" value="UniProtKB-KW"/>
</dbReference>
<dbReference type="CDD" id="cd00840">
    <property type="entry name" value="MPP_Mre11_N"/>
    <property type="match status" value="1"/>
</dbReference>
<keyword evidence="3 6" id="KW-0540">Nuclease</keyword>
<evidence type="ECO:0000256" key="6">
    <source>
        <dbReference type="RuleBase" id="RU363069"/>
    </source>
</evidence>
<dbReference type="HOGENOM" id="CLU_038045_0_1_14"/>
<evidence type="ECO:0000313" key="8">
    <source>
        <dbReference type="EMBL" id="CCV65043.1"/>
    </source>
</evidence>
<evidence type="ECO:0000256" key="5">
    <source>
        <dbReference type="ARBA" id="ARBA00022839"/>
    </source>
</evidence>
<evidence type="ECO:0000256" key="4">
    <source>
        <dbReference type="ARBA" id="ARBA00022801"/>
    </source>
</evidence>
<feature type="domain" description="Calcineurin-like phosphoesterase" evidence="7">
    <location>
        <begin position="1"/>
        <end position="219"/>
    </location>
</feature>
<dbReference type="Pfam" id="PF00149">
    <property type="entry name" value="Metallophos"/>
    <property type="match status" value="1"/>
</dbReference>
<keyword evidence="5 6" id="KW-0269">Exonuclease</keyword>
<dbReference type="GO" id="GO:0004519">
    <property type="term" value="F:endonuclease activity"/>
    <property type="evidence" value="ECO:0007669"/>
    <property type="project" value="UniProtKB-KW"/>
</dbReference>
<proteinExistence type="inferred from homology"/>
<name>U4KQR5_9MOLU</name>
<sequence>MKILSIGDLHLGKIVNGYSLLTHQIESLNQVKKALRDHQVDLLMITGDLYDRAIPPKEAIKVFDNFLNDVLKENIKVSYIAGNHDSYERTSFLSDVLKGTSLFIGKEFDQTIDSFTLKEGNQTYRFYLIPFMPYQYVREILNDDSIDCFQKSYEAMLKTIELNDNEINLLMTHAFIGHAGTNPEVSDSEKTLAVGGLDFVDSQLFEAFDYTLLGHIHKPQSVYYDNVRYTGSIYKYSFSEETHQKSMLLLEINSKEDIKQTLIPIHMSKEWHTLSMSFDEIINNEALISKHQNDYVRIRLTDEIDVSDGVARLKQRFLYLMEFSYQKDAEFVSLGGAVTDQLAKDMLNKENPEKTMRSLFIEFSRTQANLELDEVDLKIVEETIEELIRGNNDEN</sequence>
<dbReference type="Proteomes" id="UP000032737">
    <property type="component" value="Chromosome"/>
</dbReference>
<evidence type="ECO:0000256" key="1">
    <source>
        <dbReference type="ARBA" id="ARBA00010555"/>
    </source>
</evidence>
<organism evidence="8 9">
    <name type="scientific">Acholeplasma brassicae</name>
    <dbReference type="NCBI Taxonomy" id="61635"/>
    <lineage>
        <taxon>Bacteria</taxon>
        <taxon>Bacillati</taxon>
        <taxon>Mycoplasmatota</taxon>
        <taxon>Mollicutes</taxon>
        <taxon>Acholeplasmatales</taxon>
        <taxon>Acholeplasmataceae</taxon>
        <taxon>Acholeplasma</taxon>
    </lineage>
</organism>
<dbReference type="KEGG" id="abra:BN85300220"/>
<dbReference type="PANTHER" id="PTHR30337">
    <property type="entry name" value="COMPONENT OF ATP-DEPENDENT DSDNA EXONUCLEASE"/>
    <property type="match status" value="1"/>
</dbReference>
<dbReference type="EMBL" id="FO681348">
    <property type="protein sequence ID" value="CCV65043.1"/>
    <property type="molecule type" value="Genomic_DNA"/>
</dbReference>
<dbReference type="GO" id="GO:0006260">
    <property type="term" value="P:DNA replication"/>
    <property type="evidence" value="ECO:0007669"/>
    <property type="project" value="UniProtKB-KW"/>
</dbReference>
<comment type="function">
    <text evidence="6">SbcCD cleaves DNA hairpin structures. These structures can inhibit DNA replication and are intermediates in certain DNA recombination reactions. The complex acts as a 3'-&gt;5' double strand exonuclease that can open hairpins. It also has a 5' single-strand endonuclease activity.</text>
</comment>
<accession>U4KQR5</accession>